<evidence type="ECO:0000256" key="4">
    <source>
        <dbReference type="ARBA" id="ARBA00022842"/>
    </source>
</evidence>
<dbReference type="InterPro" id="IPR011206">
    <property type="entry name" value="Citrate_lyase_beta/mcl1/mcl2"/>
</dbReference>
<dbReference type="Proteomes" id="UP000249590">
    <property type="component" value="Unassembled WGS sequence"/>
</dbReference>
<dbReference type="EMBL" id="QHHQ01000005">
    <property type="protein sequence ID" value="RAH99147.1"/>
    <property type="molecule type" value="Genomic_DNA"/>
</dbReference>
<name>A0A8B2NMN8_9HYPH</name>
<dbReference type="Pfam" id="PF03328">
    <property type="entry name" value="HpcH_HpaI"/>
    <property type="match status" value="1"/>
</dbReference>
<feature type="binding site" evidence="6">
    <location>
        <position position="176"/>
    </location>
    <ligand>
        <name>Mg(2+)</name>
        <dbReference type="ChEBI" id="CHEBI:18420"/>
    </ligand>
</feature>
<dbReference type="GO" id="GO:0000287">
    <property type="term" value="F:magnesium ion binding"/>
    <property type="evidence" value="ECO:0007669"/>
    <property type="project" value="TreeGrafter"/>
</dbReference>
<feature type="binding site" evidence="6">
    <location>
        <position position="144"/>
    </location>
    <ligand>
        <name>Mg(2+)</name>
        <dbReference type="ChEBI" id="CHEBI:18420"/>
    </ligand>
</feature>
<comment type="caution">
    <text evidence="8">The sequence shown here is derived from an EMBL/GenBank/DDBJ whole genome shotgun (WGS) entry which is preliminary data.</text>
</comment>
<keyword evidence="3 6" id="KW-0479">Metal-binding</keyword>
<reference evidence="8 9" key="1">
    <citation type="submission" date="2018-05" db="EMBL/GenBank/DDBJ databases">
        <title>Acuticoccus sediminis sp. nov., isolated from deep-sea sediment of Indian Ocean.</title>
        <authorList>
            <person name="Liu X."/>
            <person name="Lai Q."/>
            <person name="Du Y."/>
            <person name="Sun F."/>
            <person name="Zhang X."/>
            <person name="Wang S."/>
            <person name="Shao Z."/>
        </authorList>
    </citation>
    <scope>NUCLEOTIDE SEQUENCE [LARGE SCALE GENOMIC DNA]</scope>
    <source>
        <strain evidence="8 9">PTG4-2</strain>
    </source>
</reference>
<protein>
    <submittedName>
        <fullName evidence="8">CoA ester lyase</fullName>
    </submittedName>
</protein>
<evidence type="ECO:0000256" key="5">
    <source>
        <dbReference type="PIRSR" id="PIRSR015582-1"/>
    </source>
</evidence>
<dbReference type="GO" id="GO:0006107">
    <property type="term" value="P:oxaloacetate metabolic process"/>
    <property type="evidence" value="ECO:0007669"/>
    <property type="project" value="TreeGrafter"/>
</dbReference>
<evidence type="ECO:0000256" key="2">
    <source>
        <dbReference type="ARBA" id="ARBA00005568"/>
    </source>
</evidence>
<dbReference type="PANTHER" id="PTHR32308">
    <property type="entry name" value="LYASE BETA SUBUNIT, PUTATIVE (AFU_ORTHOLOGUE AFUA_4G13030)-RELATED"/>
    <property type="match status" value="1"/>
</dbReference>
<keyword evidence="9" id="KW-1185">Reference proteome</keyword>
<dbReference type="InterPro" id="IPR005000">
    <property type="entry name" value="Aldolase/citrate-lyase_domain"/>
</dbReference>
<sequence length="321" mass="34427">MATPPPTPKTQERTKPMWPLRTMLFIPAHKLDWAKKVDRFAPDSVVIDIEDALPRSMKVEGRAMAREMIAVLKEKGVPAFVRVNALSDIGMDDVPEIVTDGLAGIMLPKSDSVEEIRTLDRLISYGEGKAGMPFGSVAILPLPETARGMVATREMAAASDRCRGVIGLMGGPIIGDFARAAGFLPTMEGSEQFYLASKMILDSRAGGAPYPMASLIGTGLDDLDGVRMLAERAKRFGFVGAVLIHPSHVKVAAEVFVPTREEAQYFAGMIDAMAAAEARGDSAVRYEGTMVDYAMLPHAHDIVDEATRRGILPATAAGEAA</sequence>
<gene>
    <name evidence="8" type="ORF">DLJ53_21605</name>
</gene>
<accession>A0A8B2NMN8</accession>
<evidence type="ECO:0000313" key="9">
    <source>
        <dbReference type="Proteomes" id="UP000249590"/>
    </source>
</evidence>
<feature type="binding site" evidence="5">
    <location>
        <position position="144"/>
    </location>
    <ligand>
        <name>substrate</name>
    </ligand>
</feature>
<dbReference type="PIRSF" id="PIRSF015582">
    <property type="entry name" value="Cit_lyase_B"/>
    <property type="match status" value="1"/>
</dbReference>
<comment type="cofactor">
    <cofactor evidence="1">
        <name>Mg(2+)</name>
        <dbReference type="ChEBI" id="CHEBI:18420"/>
    </cofactor>
</comment>
<feature type="domain" description="HpcH/HpaI aldolase/citrate lyase" evidence="7">
    <location>
        <begin position="21"/>
        <end position="246"/>
    </location>
</feature>
<evidence type="ECO:0000256" key="3">
    <source>
        <dbReference type="ARBA" id="ARBA00022723"/>
    </source>
</evidence>
<dbReference type="InterPro" id="IPR015813">
    <property type="entry name" value="Pyrv/PenolPyrv_kinase-like_dom"/>
</dbReference>
<evidence type="ECO:0000256" key="6">
    <source>
        <dbReference type="PIRSR" id="PIRSR015582-2"/>
    </source>
</evidence>
<dbReference type="InterPro" id="IPR040442">
    <property type="entry name" value="Pyrv_kinase-like_dom_sf"/>
</dbReference>
<organism evidence="8 9">
    <name type="scientific">Acuticoccus sediminis</name>
    <dbReference type="NCBI Taxonomy" id="2184697"/>
    <lineage>
        <taxon>Bacteria</taxon>
        <taxon>Pseudomonadati</taxon>
        <taxon>Pseudomonadota</taxon>
        <taxon>Alphaproteobacteria</taxon>
        <taxon>Hyphomicrobiales</taxon>
        <taxon>Amorphaceae</taxon>
        <taxon>Acuticoccus</taxon>
    </lineage>
</organism>
<evidence type="ECO:0000313" key="8">
    <source>
        <dbReference type="EMBL" id="RAH99147.1"/>
    </source>
</evidence>
<comment type="similarity">
    <text evidence="2">Belongs to the HpcH/HpaI aldolase family.</text>
</comment>
<keyword evidence="4 6" id="KW-0460">Magnesium</keyword>
<dbReference type="AlphaFoldDB" id="A0A8B2NMN8"/>
<keyword evidence="8" id="KW-0456">Lyase</keyword>
<evidence type="ECO:0000256" key="1">
    <source>
        <dbReference type="ARBA" id="ARBA00001946"/>
    </source>
</evidence>
<dbReference type="SUPFAM" id="SSF51621">
    <property type="entry name" value="Phosphoenolpyruvate/pyruvate domain"/>
    <property type="match status" value="1"/>
</dbReference>
<feature type="binding site" evidence="5">
    <location>
        <position position="82"/>
    </location>
    <ligand>
        <name>substrate</name>
    </ligand>
</feature>
<dbReference type="PANTHER" id="PTHR32308:SF10">
    <property type="entry name" value="CITRATE LYASE SUBUNIT BETA"/>
    <property type="match status" value="1"/>
</dbReference>
<evidence type="ECO:0000259" key="7">
    <source>
        <dbReference type="Pfam" id="PF03328"/>
    </source>
</evidence>
<proteinExistence type="inferred from homology"/>
<dbReference type="GO" id="GO:0016829">
    <property type="term" value="F:lyase activity"/>
    <property type="evidence" value="ECO:0007669"/>
    <property type="project" value="UniProtKB-KW"/>
</dbReference>
<dbReference type="Gene3D" id="3.20.20.60">
    <property type="entry name" value="Phosphoenolpyruvate-binding domains"/>
    <property type="match status" value="1"/>
</dbReference>